<dbReference type="Pfam" id="PF13424">
    <property type="entry name" value="TPR_12"/>
    <property type="match status" value="1"/>
</dbReference>
<dbReference type="EMBL" id="CP165647">
    <property type="protein sequence ID" value="XDU61455.1"/>
    <property type="molecule type" value="Genomic_DNA"/>
</dbReference>
<dbReference type="AlphaFoldDB" id="A0AB39V1W0"/>
<dbReference type="SUPFAM" id="SSF48452">
    <property type="entry name" value="TPR-like"/>
    <property type="match status" value="1"/>
</dbReference>
<name>A0AB39V1W0_9FUSO</name>
<proteinExistence type="predicted"/>
<dbReference type="InterPro" id="IPR011990">
    <property type="entry name" value="TPR-like_helical_dom_sf"/>
</dbReference>
<dbReference type="Gene3D" id="1.25.40.10">
    <property type="entry name" value="Tetratricopeptide repeat domain"/>
    <property type="match status" value="1"/>
</dbReference>
<gene>
    <name evidence="1" type="ORF">AB8B28_07265</name>
</gene>
<accession>A0AB39V1W0</accession>
<dbReference type="RefSeq" id="WP_369714999.1">
    <property type="nucleotide sequence ID" value="NZ_CP165647.1"/>
</dbReference>
<dbReference type="SMART" id="SM00028">
    <property type="entry name" value="TPR"/>
    <property type="match status" value="2"/>
</dbReference>
<sequence length="95" mass="11588">MRMEKENYENAEFLLGDFYSEQKKYTEAEKYYLKGIEKYGRKLRLLFGLATVYKEQERYKEAKEIYEELKSSKDKSIKEMAEKNLKELGRENNYE</sequence>
<evidence type="ECO:0000313" key="1">
    <source>
        <dbReference type="EMBL" id="XDU61455.1"/>
    </source>
</evidence>
<dbReference type="KEGG" id="lala:AB8B28_07265"/>
<protein>
    <submittedName>
        <fullName evidence="1">Tetratricopeptide repeat protein</fullName>
    </submittedName>
</protein>
<organism evidence="1">
    <name type="scientific">Leptotrichia alba</name>
    <dbReference type="NCBI Taxonomy" id="3239304"/>
    <lineage>
        <taxon>Bacteria</taxon>
        <taxon>Fusobacteriati</taxon>
        <taxon>Fusobacteriota</taxon>
        <taxon>Fusobacteriia</taxon>
        <taxon>Fusobacteriales</taxon>
        <taxon>Leptotrichiaceae</taxon>
        <taxon>Leptotrichia</taxon>
    </lineage>
</organism>
<reference evidence="1" key="1">
    <citation type="submission" date="2024-07" db="EMBL/GenBank/DDBJ databases">
        <authorList>
            <person name="Li X.-J."/>
            <person name="Wang X."/>
        </authorList>
    </citation>
    <scope>NUCLEOTIDE SEQUENCE</scope>
    <source>
        <strain evidence="1">HSP-536</strain>
    </source>
</reference>
<dbReference type="InterPro" id="IPR019734">
    <property type="entry name" value="TPR_rpt"/>
</dbReference>